<protein>
    <submittedName>
        <fullName evidence="2">Protein kinase domain-containing protein</fullName>
    </submittedName>
</protein>
<accession>A0AC34FGK4</accession>
<organism evidence="1 2">
    <name type="scientific">Panagrolaimus sp. ES5</name>
    <dbReference type="NCBI Taxonomy" id="591445"/>
    <lineage>
        <taxon>Eukaryota</taxon>
        <taxon>Metazoa</taxon>
        <taxon>Ecdysozoa</taxon>
        <taxon>Nematoda</taxon>
        <taxon>Chromadorea</taxon>
        <taxon>Rhabditida</taxon>
        <taxon>Tylenchina</taxon>
        <taxon>Panagrolaimomorpha</taxon>
        <taxon>Panagrolaimoidea</taxon>
        <taxon>Panagrolaimidae</taxon>
        <taxon>Panagrolaimus</taxon>
    </lineage>
</organism>
<proteinExistence type="predicted"/>
<reference evidence="2" key="1">
    <citation type="submission" date="2022-11" db="UniProtKB">
        <authorList>
            <consortium name="WormBaseParasite"/>
        </authorList>
    </citation>
    <scope>IDENTIFICATION</scope>
</reference>
<dbReference type="WBParaSite" id="ES5_v2.g16336.t1">
    <property type="protein sequence ID" value="ES5_v2.g16336.t1"/>
    <property type="gene ID" value="ES5_v2.g16336"/>
</dbReference>
<evidence type="ECO:0000313" key="1">
    <source>
        <dbReference type="Proteomes" id="UP000887579"/>
    </source>
</evidence>
<dbReference type="Proteomes" id="UP000887579">
    <property type="component" value="Unplaced"/>
</dbReference>
<evidence type="ECO:0000313" key="2">
    <source>
        <dbReference type="WBParaSite" id="ES5_v2.g16336.t1"/>
    </source>
</evidence>
<sequence length="331" mass="38492">MMEAVEIEEKAENVTGWFFEDYIIAALADDPIKRYYAVYNLVSIENPAVTYFAYIPAPNTKRIYAEIVMNNTLNVLKKVSGRSKHFPRLKHHGLIKKLVFGIDGFSEEERDPEWTNRPFIIINHEHVLLSSMLAFSESGFLPVDLTLHAGLGMAYCLAALHRAGFIHRYVTPHSFSYPVPLTLDLLSSRMIITDMSLCMEYPYKNGPRVTVPFVGCERYSSFRTHFDREQGPADDYISMIYVISEMINGKLPWRSMYDRNLIRDTKMDYKDTQDFKRLPREIRKLYHDLILKKMSWVDPEMVIEAIKASILRKDPNKGYELPKWLIMPSSN</sequence>
<name>A0AC34FGK4_9BILA</name>